<proteinExistence type="predicted"/>
<dbReference type="PATRIC" id="fig|1218508.4.peg.1295"/>
<dbReference type="RefSeq" id="WP_045923143.1">
    <property type="nucleotide sequence ID" value="NZ_JBHTHW010000005.1"/>
</dbReference>
<name>A0A0F4KSQ4_9LACO</name>
<dbReference type="HOGENOM" id="CLU_165425_0_0_9"/>
<dbReference type="STRING" id="1218508.JG29_13060"/>
<gene>
    <name evidence="2" type="ORF">JG29_13060</name>
</gene>
<reference evidence="2 3" key="1">
    <citation type="submission" date="2014-12" db="EMBL/GenBank/DDBJ databases">
        <title>Comparative genomics of the lactic acid bacteria isolated from the honey bee gut.</title>
        <authorList>
            <person name="Ellegaard K.M."/>
            <person name="Tamarit D."/>
            <person name="Javelind E."/>
            <person name="Olofsson T."/>
            <person name="Andersson S.G."/>
            <person name="Vasquez A."/>
        </authorList>
    </citation>
    <scope>NUCLEOTIDE SEQUENCE [LARGE SCALE GENOMIC DNA]</scope>
    <source>
        <strain evidence="2 3">Hon2</strain>
    </source>
</reference>
<keyword evidence="3" id="KW-1185">Reference proteome</keyword>
<evidence type="ECO:0000313" key="2">
    <source>
        <dbReference type="EMBL" id="KJY48256.1"/>
    </source>
</evidence>
<dbReference type="AlphaFoldDB" id="A0A0F4KSQ4"/>
<protein>
    <submittedName>
        <fullName evidence="2">Uncharacterized protein</fullName>
    </submittedName>
</protein>
<evidence type="ECO:0000256" key="1">
    <source>
        <dbReference type="SAM" id="MobiDB-lite"/>
    </source>
</evidence>
<feature type="region of interest" description="Disordered" evidence="1">
    <location>
        <begin position="98"/>
        <end position="120"/>
    </location>
</feature>
<accession>A0A0F4KSQ4</accession>
<comment type="caution">
    <text evidence="2">The sequence shown here is derived from an EMBL/GenBank/DDBJ whole genome shotgun (WGS) entry which is preliminary data.</text>
</comment>
<dbReference type="Proteomes" id="UP000033695">
    <property type="component" value="Unassembled WGS sequence"/>
</dbReference>
<evidence type="ECO:0000313" key="3">
    <source>
        <dbReference type="Proteomes" id="UP000033695"/>
    </source>
</evidence>
<organism evidence="2 3">
    <name type="scientific">Bombilactobacillus mellis</name>
    <dbReference type="NCBI Taxonomy" id="1218508"/>
    <lineage>
        <taxon>Bacteria</taxon>
        <taxon>Bacillati</taxon>
        <taxon>Bacillota</taxon>
        <taxon>Bacilli</taxon>
        <taxon>Lactobacillales</taxon>
        <taxon>Lactobacillaceae</taxon>
        <taxon>Bombilactobacillus</taxon>
    </lineage>
</organism>
<sequence>MSNQYQPRDTKDALRYLEKLANRYLKAPLTPDLLAYNQKQINYLRQQVVPIAQYQEHNQKRAQQAKQMAEQLELWQTRRLAGLQVPDKMHHFQLVSTPAIKYHHQKNKTQQPGSYRAQKR</sequence>
<dbReference type="EMBL" id="JXBZ01000009">
    <property type="protein sequence ID" value="KJY48256.1"/>
    <property type="molecule type" value="Genomic_DNA"/>
</dbReference>
<dbReference type="OrthoDB" id="2326573at2"/>